<evidence type="ECO:0000256" key="3">
    <source>
        <dbReference type="ARBA" id="ARBA00022771"/>
    </source>
</evidence>
<feature type="region of interest" description="Disordered" evidence="6">
    <location>
        <begin position="1"/>
        <end position="31"/>
    </location>
</feature>
<dbReference type="GO" id="GO:0008270">
    <property type="term" value="F:zinc ion binding"/>
    <property type="evidence" value="ECO:0007669"/>
    <property type="project" value="UniProtKB-KW"/>
</dbReference>
<accession>A0AA39RTL7</accession>
<evidence type="ECO:0000256" key="2">
    <source>
        <dbReference type="ARBA" id="ARBA00022723"/>
    </source>
</evidence>
<gene>
    <name evidence="8" type="ORF">LWI29_003193</name>
</gene>
<comment type="caution">
    <text evidence="8">The sequence shown here is derived from an EMBL/GenBank/DDBJ whole genome shotgun (WGS) entry which is preliminary data.</text>
</comment>
<reference evidence="8" key="1">
    <citation type="journal article" date="2022" name="Plant J.">
        <title>Strategies of tolerance reflected in two North American maple genomes.</title>
        <authorList>
            <person name="McEvoy S.L."/>
            <person name="Sezen U.U."/>
            <person name="Trouern-Trend A."/>
            <person name="McMahon S.M."/>
            <person name="Schaberg P.G."/>
            <person name="Yang J."/>
            <person name="Wegrzyn J.L."/>
            <person name="Swenson N.G."/>
        </authorList>
    </citation>
    <scope>NUCLEOTIDE SEQUENCE</scope>
    <source>
        <strain evidence="8">NS2018</strain>
    </source>
</reference>
<dbReference type="InterPro" id="IPR052035">
    <property type="entry name" value="ZnF_BED_domain_contain"/>
</dbReference>
<dbReference type="GO" id="GO:0046983">
    <property type="term" value="F:protein dimerization activity"/>
    <property type="evidence" value="ECO:0007669"/>
    <property type="project" value="InterPro"/>
</dbReference>
<keyword evidence="9" id="KW-1185">Reference proteome</keyword>
<feature type="region of interest" description="Disordered" evidence="6">
    <location>
        <begin position="387"/>
        <end position="408"/>
    </location>
</feature>
<organism evidence="8 9">
    <name type="scientific">Acer saccharum</name>
    <name type="common">Sugar maple</name>
    <dbReference type="NCBI Taxonomy" id="4024"/>
    <lineage>
        <taxon>Eukaryota</taxon>
        <taxon>Viridiplantae</taxon>
        <taxon>Streptophyta</taxon>
        <taxon>Embryophyta</taxon>
        <taxon>Tracheophyta</taxon>
        <taxon>Spermatophyta</taxon>
        <taxon>Magnoliopsida</taxon>
        <taxon>eudicotyledons</taxon>
        <taxon>Gunneridae</taxon>
        <taxon>Pentapetalae</taxon>
        <taxon>rosids</taxon>
        <taxon>malvids</taxon>
        <taxon>Sapindales</taxon>
        <taxon>Sapindaceae</taxon>
        <taxon>Hippocastanoideae</taxon>
        <taxon>Acereae</taxon>
        <taxon>Acer</taxon>
    </lineage>
</organism>
<evidence type="ECO:0000256" key="6">
    <source>
        <dbReference type="SAM" id="MobiDB-lite"/>
    </source>
</evidence>
<feature type="compositionally biased region" description="Polar residues" evidence="6">
    <location>
        <begin position="67"/>
        <end position="79"/>
    </location>
</feature>
<evidence type="ECO:0000313" key="8">
    <source>
        <dbReference type="EMBL" id="KAK0577979.1"/>
    </source>
</evidence>
<sequence>MASGSGRGHGREGPKRSISMKGKGPMVDNLGHNDSTYHEYLQRRTYAEDLGLNCPTPPLIISESDPNDNTPNLTSQSENMLDIDTPPDFGFDTPEVDLEREEDLIQKQSKSDLFVKHMKKIRSEDGSITVACNYCNKVYKWSRSGGYGTYWKHIEAKHPEAVIRMRSQTQIPKYATPNQQLFRYNDEQNREELARMVAVEHLSFSFDGYYGKEGLNIEYDVEACCDRVKKLLYDLYDEYVTFYGSGTPNVDVTRTKTASQPPSSSSGFMNLGYSMFSKKNKKPRCSSSSSDSHAELESYLASSCDFPEEFDLLKYWSDATKYYPIMAMIAKNIFSTPVSTVAVEQEFSAGGNILDEKRSCLTPEALQIQVCVDDWTKAEYRQQELQQEPTYDFFKEDEPEAGEGSGAS</sequence>
<dbReference type="EMBL" id="JAUESC010000385">
    <property type="protein sequence ID" value="KAK0577979.1"/>
    <property type="molecule type" value="Genomic_DNA"/>
</dbReference>
<keyword evidence="2" id="KW-0479">Metal-binding</keyword>
<protein>
    <recommendedName>
        <fullName evidence="7">HAT C-terminal dimerisation domain-containing protein</fullName>
    </recommendedName>
</protein>
<dbReference type="InterPro" id="IPR008906">
    <property type="entry name" value="HATC_C_dom"/>
</dbReference>
<dbReference type="GO" id="GO:0005634">
    <property type="term" value="C:nucleus"/>
    <property type="evidence" value="ECO:0007669"/>
    <property type="project" value="UniProtKB-SubCell"/>
</dbReference>
<dbReference type="Proteomes" id="UP001168877">
    <property type="component" value="Unassembled WGS sequence"/>
</dbReference>
<keyword evidence="4" id="KW-0862">Zinc</keyword>
<reference evidence="8" key="2">
    <citation type="submission" date="2023-06" db="EMBL/GenBank/DDBJ databases">
        <authorList>
            <person name="Swenson N.G."/>
            <person name="Wegrzyn J.L."/>
            <person name="Mcevoy S.L."/>
        </authorList>
    </citation>
    <scope>NUCLEOTIDE SEQUENCE</scope>
    <source>
        <strain evidence="8">NS2018</strain>
        <tissue evidence="8">Leaf</tissue>
    </source>
</reference>
<keyword evidence="5" id="KW-0539">Nucleus</keyword>
<dbReference type="PANTHER" id="PTHR46481:SF10">
    <property type="entry name" value="ZINC FINGER BED DOMAIN-CONTAINING PROTEIN 39"/>
    <property type="match status" value="1"/>
</dbReference>
<keyword evidence="3" id="KW-0863">Zinc-finger</keyword>
<evidence type="ECO:0000259" key="7">
    <source>
        <dbReference type="Pfam" id="PF05699"/>
    </source>
</evidence>
<feature type="domain" description="HAT C-terminal dimerisation" evidence="7">
    <location>
        <begin position="295"/>
        <end position="375"/>
    </location>
</feature>
<comment type="subcellular location">
    <subcellularLocation>
        <location evidence="1">Nucleus</location>
    </subcellularLocation>
</comment>
<name>A0AA39RTL7_ACESA</name>
<dbReference type="SUPFAM" id="SSF53098">
    <property type="entry name" value="Ribonuclease H-like"/>
    <property type="match status" value="1"/>
</dbReference>
<dbReference type="PANTHER" id="PTHR46481">
    <property type="entry name" value="ZINC FINGER BED DOMAIN-CONTAINING PROTEIN 4"/>
    <property type="match status" value="1"/>
</dbReference>
<feature type="region of interest" description="Disordered" evidence="6">
    <location>
        <begin position="59"/>
        <end position="86"/>
    </location>
</feature>
<dbReference type="AlphaFoldDB" id="A0AA39RTL7"/>
<evidence type="ECO:0000256" key="1">
    <source>
        <dbReference type="ARBA" id="ARBA00004123"/>
    </source>
</evidence>
<proteinExistence type="predicted"/>
<dbReference type="InterPro" id="IPR012337">
    <property type="entry name" value="RNaseH-like_sf"/>
</dbReference>
<evidence type="ECO:0000313" key="9">
    <source>
        <dbReference type="Proteomes" id="UP001168877"/>
    </source>
</evidence>
<dbReference type="Pfam" id="PF05699">
    <property type="entry name" value="Dimer_Tnp_hAT"/>
    <property type="match status" value="1"/>
</dbReference>
<evidence type="ECO:0000256" key="5">
    <source>
        <dbReference type="ARBA" id="ARBA00023242"/>
    </source>
</evidence>
<evidence type="ECO:0000256" key="4">
    <source>
        <dbReference type="ARBA" id="ARBA00022833"/>
    </source>
</evidence>